<gene>
    <name evidence="4" type="ORF">LzC2_07750</name>
</gene>
<accession>A0ABX1V9Y6</accession>
<dbReference type="RefSeq" id="WP_171183964.1">
    <property type="nucleotide sequence ID" value="NZ_WTPX01000015.1"/>
</dbReference>
<keyword evidence="5" id="KW-1185">Reference proteome</keyword>
<evidence type="ECO:0000313" key="5">
    <source>
        <dbReference type="Proteomes" id="UP000609651"/>
    </source>
</evidence>
<comment type="similarity">
    <text evidence="1 2">Belongs to the metallophosphoesterase superfamily. YfcE family.</text>
</comment>
<dbReference type="PANTHER" id="PTHR43165">
    <property type="entry name" value="METALLOPHOSPHOESTERASE"/>
    <property type="match status" value="1"/>
</dbReference>
<evidence type="ECO:0000313" key="4">
    <source>
        <dbReference type="EMBL" id="NNJ24716.1"/>
    </source>
</evidence>
<dbReference type="PANTHER" id="PTHR43165:SF1">
    <property type="entry name" value="PHOSPHODIESTERASE MJ0936"/>
    <property type="match status" value="1"/>
</dbReference>
<name>A0ABX1V9Y6_9PLAN</name>
<dbReference type="EMBL" id="WTPX01000015">
    <property type="protein sequence ID" value="NNJ24716.1"/>
    <property type="molecule type" value="Genomic_DNA"/>
</dbReference>
<evidence type="ECO:0000259" key="3">
    <source>
        <dbReference type="Pfam" id="PF12850"/>
    </source>
</evidence>
<dbReference type="Proteomes" id="UP000609651">
    <property type="component" value="Unassembled WGS sequence"/>
</dbReference>
<organism evidence="4 5">
    <name type="scientific">Alienimonas chondri</name>
    <dbReference type="NCBI Taxonomy" id="2681879"/>
    <lineage>
        <taxon>Bacteria</taxon>
        <taxon>Pseudomonadati</taxon>
        <taxon>Planctomycetota</taxon>
        <taxon>Planctomycetia</taxon>
        <taxon>Planctomycetales</taxon>
        <taxon>Planctomycetaceae</taxon>
        <taxon>Alienimonas</taxon>
    </lineage>
</organism>
<feature type="domain" description="Calcineurin-like phosphoesterase" evidence="3">
    <location>
        <begin position="1"/>
        <end position="159"/>
    </location>
</feature>
<protein>
    <recommendedName>
        <fullName evidence="2">Phosphoesterase</fullName>
        <ecNumber evidence="2">3.1.4.-</ecNumber>
    </recommendedName>
</protein>
<dbReference type="InterPro" id="IPR053193">
    <property type="entry name" value="MetalloPDE_YfcE-like"/>
</dbReference>
<keyword evidence="2" id="KW-0479">Metal-binding</keyword>
<dbReference type="InterPro" id="IPR029052">
    <property type="entry name" value="Metallo-depent_PP-like"/>
</dbReference>
<sequence length="181" mass="19276">MLVGVFADAHDHADNVRRAVRFFNESGVGLVLFAGDLVSPLVVPPLRKLHCPLVACWGDNDGNRVGIEGGMRIVGPVGEPPLCVTAPDGTRFLLCHQLSEVREHLREALPPEEGGPQVVVYAHTHRHAVAKDAAGRLMVNPGECGGWVSRTPSVAVVETVSLEAKIIPLPQMGPAVVIEPV</sequence>
<reference evidence="4 5" key="1">
    <citation type="journal article" date="2020" name="Syst. Appl. Microbiol.">
        <title>Alienimonas chondri sp. nov., a novel planctomycete isolated from the biofilm of the red alga Chondrus crispus.</title>
        <authorList>
            <person name="Vitorino I."/>
            <person name="Albuquerque L."/>
            <person name="Wiegand S."/>
            <person name="Kallscheuer N."/>
            <person name="da Costa M.S."/>
            <person name="Lobo-da-Cunha A."/>
            <person name="Jogler C."/>
            <person name="Lage O.M."/>
        </authorList>
    </citation>
    <scope>NUCLEOTIDE SEQUENCE [LARGE SCALE GENOMIC DNA]</scope>
    <source>
        <strain evidence="4 5">LzC2</strain>
    </source>
</reference>
<dbReference type="NCBIfam" id="TIGR00040">
    <property type="entry name" value="yfcE"/>
    <property type="match status" value="1"/>
</dbReference>
<dbReference type="EC" id="3.1.4.-" evidence="2"/>
<comment type="cofactor">
    <cofactor evidence="2">
        <name>a divalent metal cation</name>
        <dbReference type="ChEBI" id="CHEBI:60240"/>
    </cofactor>
</comment>
<dbReference type="SUPFAM" id="SSF56300">
    <property type="entry name" value="Metallo-dependent phosphatases"/>
    <property type="match status" value="1"/>
</dbReference>
<dbReference type="InterPro" id="IPR000979">
    <property type="entry name" value="Phosphodiesterase_MJ0936/Vps29"/>
</dbReference>
<evidence type="ECO:0000256" key="2">
    <source>
        <dbReference type="RuleBase" id="RU362039"/>
    </source>
</evidence>
<dbReference type="InterPro" id="IPR024654">
    <property type="entry name" value="Calcineurin-like_PHP_lpxH"/>
</dbReference>
<proteinExistence type="inferred from homology"/>
<comment type="caution">
    <text evidence="4">The sequence shown here is derived from an EMBL/GenBank/DDBJ whole genome shotgun (WGS) entry which is preliminary data.</text>
</comment>
<dbReference type="Gene3D" id="3.60.21.10">
    <property type="match status" value="1"/>
</dbReference>
<dbReference type="Pfam" id="PF12850">
    <property type="entry name" value="Metallophos_2"/>
    <property type="match status" value="1"/>
</dbReference>
<evidence type="ECO:0000256" key="1">
    <source>
        <dbReference type="ARBA" id="ARBA00008950"/>
    </source>
</evidence>